<dbReference type="PANTHER" id="PTHR33116:SF84">
    <property type="entry name" value="RNA-DIRECTED DNA POLYMERASE"/>
    <property type="match status" value="1"/>
</dbReference>
<protein>
    <recommendedName>
        <fullName evidence="1">Reverse transcriptase zinc-binding domain-containing protein</fullName>
    </recommendedName>
</protein>
<dbReference type="Proteomes" id="UP000595140">
    <property type="component" value="Unassembled WGS sequence"/>
</dbReference>
<dbReference type="EMBL" id="OOIL02006674">
    <property type="protein sequence ID" value="VFR00055.1"/>
    <property type="molecule type" value="Genomic_DNA"/>
</dbReference>
<gene>
    <name evidence="2" type="ORF">CCAM_LOCUS41830</name>
</gene>
<dbReference type="InterPro" id="IPR026960">
    <property type="entry name" value="RVT-Znf"/>
</dbReference>
<dbReference type="SUPFAM" id="SSF56672">
    <property type="entry name" value="DNA/RNA polymerases"/>
    <property type="match status" value="1"/>
</dbReference>
<evidence type="ECO:0000259" key="1">
    <source>
        <dbReference type="Pfam" id="PF13966"/>
    </source>
</evidence>
<evidence type="ECO:0000313" key="2">
    <source>
        <dbReference type="EMBL" id="VFR00055.1"/>
    </source>
</evidence>
<feature type="domain" description="Reverse transcriptase zinc-binding" evidence="1">
    <location>
        <begin position="236"/>
        <end position="316"/>
    </location>
</feature>
<evidence type="ECO:0000313" key="3">
    <source>
        <dbReference type="Proteomes" id="UP000595140"/>
    </source>
</evidence>
<sequence length="653" mass="75773">MKEVLPHIINLNQGAFVQGRELIHNVLMCQEIAKGYNRKNISSRCMMKLDIQKAYDTVSWEDVKDTGLSINKNKSVVVFGGVNQKQREELLGLTGMKLGELPFTYLGSPITTARLKRSECDALINKLTCKITAWSTRHFSYSARVPLVNWEEVCQKKKFGGLGIMNALNWNHAAIMKLNWDVAGKKDVLWVKWIHSKYLKGSDYWEYKPKKDVCHYWTEMIKVREKFKDMPKVLEYKIKDGYDWLQGTKDIPEWKDAVWNSITPPKMQCMSWLLMKGRLQTKERLGKYMEIDQNCVLCGQAKETDRHLFWECDVGQNILKSCMSKFNIQGMTSHQVLKGIIQRKGLKRNRQQLSAIWAGRQVPRISHLAYADDLIIFANGHYRNVLRLKGIINTYLQASGQDINLNKSRFYCGKHARQAAITATTRALEMKQGITPLQYLGATITKGKLKKHHCGTLLDHFDSHLSSWMARFLWGVKDGKRKHHWVSWKEICVPTDFGGLGIRALHHIHQAYSYKLWAKIRSDQGLWATFMRRKYLKSNIFKERLPDSAVWKRIFRVNATATEHTTMTDGTLKWMEKDFTLKAAYLSTLQPVPPQIQNKFIWHKYQTPNIKLFLWKVHHNALPFTPNMDHYPHPTVQSNITYSNGGQVQGEKD</sequence>
<dbReference type="InterPro" id="IPR043502">
    <property type="entry name" value="DNA/RNA_pol_sf"/>
</dbReference>
<proteinExistence type="predicted"/>
<name>A0A484NJR1_9ASTE</name>
<keyword evidence="3" id="KW-1185">Reference proteome</keyword>
<dbReference type="PANTHER" id="PTHR33116">
    <property type="entry name" value="REVERSE TRANSCRIPTASE ZINC-BINDING DOMAIN-CONTAINING PROTEIN-RELATED-RELATED"/>
    <property type="match status" value="1"/>
</dbReference>
<accession>A0A484NJR1</accession>
<dbReference type="AlphaFoldDB" id="A0A484NJR1"/>
<dbReference type="OrthoDB" id="689430at2759"/>
<reference evidence="2 3" key="1">
    <citation type="submission" date="2018-04" db="EMBL/GenBank/DDBJ databases">
        <authorList>
            <person name="Vogel A."/>
        </authorList>
    </citation>
    <scope>NUCLEOTIDE SEQUENCE [LARGE SCALE GENOMIC DNA]</scope>
</reference>
<dbReference type="Pfam" id="PF13966">
    <property type="entry name" value="zf-RVT"/>
    <property type="match status" value="1"/>
</dbReference>
<organism evidence="2 3">
    <name type="scientific">Cuscuta campestris</name>
    <dbReference type="NCBI Taxonomy" id="132261"/>
    <lineage>
        <taxon>Eukaryota</taxon>
        <taxon>Viridiplantae</taxon>
        <taxon>Streptophyta</taxon>
        <taxon>Embryophyta</taxon>
        <taxon>Tracheophyta</taxon>
        <taxon>Spermatophyta</taxon>
        <taxon>Magnoliopsida</taxon>
        <taxon>eudicotyledons</taxon>
        <taxon>Gunneridae</taxon>
        <taxon>Pentapetalae</taxon>
        <taxon>asterids</taxon>
        <taxon>lamiids</taxon>
        <taxon>Solanales</taxon>
        <taxon>Convolvulaceae</taxon>
        <taxon>Cuscuteae</taxon>
        <taxon>Cuscuta</taxon>
        <taxon>Cuscuta subgen. Grammica</taxon>
        <taxon>Cuscuta sect. Cleistogrammica</taxon>
    </lineage>
</organism>